<dbReference type="EMBL" id="MZGS01000019">
    <property type="protein sequence ID" value="PWB87562.1"/>
    <property type="molecule type" value="Genomic_DNA"/>
</dbReference>
<comment type="caution">
    <text evidence="2">The sequence shown here is derived from an EMBL/GenBank/DDBJ whole genome shotgun (WGS) entry which is preliminary data.</text>
</comment>
<accession>A0A315Y9W3</accession>
<dbReference type="Proteomes" id="UP000251717">
    <property type="component" value="Unassembled WGS sequence"/>
</dbReference>
<organism evidence="2 3">
    <name type="scientific">Methanobrevibacter thaueri</name>
    <dbReference type="NCBI Taxonomy" id="190975"/>
    <lineage>
        <taxon>Archaea</taxon>
        <taxon>Methanobacteriati</taxon>
        <taxon>Methanobacteriota</taxon>
        <taxon>Methanomada group</taxon>
        <taxon>Methanobacteria</taxon>
        <taxon>Methanobacteriales</taxon>
        <taxon>Methanobacteriaceae</taxon>
        <taxon>Methanobrevibacter</taxon>
    </lineage>
</organism>
<keyword evidence="1" id="KW-0472">Membrane</keyword>
<feature type="transmembrane region" description="Helical" evidence="1">
    <location>
        <begin position="12"/>
        <end position="33"/>
    </location>
</feature>
<gene>
    <name evidence="2" type="ORF">MBBTH_08300</name>
</gene>
<dbReference type="RefSeq" id="WP_116591798.1">
    <property type="nucleotide sequence ID" value="NZ_JBGUNC010000056.1"/>
</dbReference>
<reference evidence="2 3" key="1">
    <citation type="submission" date="2017-03" db="EMBL/GenBank/DDBJ databases">
        <title>Genome sequence of Methanobrevibacter thaueri.</title>
        <authorList>
            <person name="Poehlein A."/>
            <person name="Seedorf H."/>
            <person name="Daniel R."/>
        </authorList>
    </citation>
    <scope>NUCLEOTIDE SEQUENCE [LARGE SCALE GENOMIC DNA]</scope>
    <source>
        <strain evidence="2 3">DSM 11995</strain>
    </source>
</reference>
<dbReference type="AlphaFoldDB" id="A0A315Y9W3"/>
<name>A0A315Y9W3_9EURY</name>
<keyword evidence="3" id="KW-1185">Reference proteome</keyword>
<proteinExistence type="predicted"/>
<sequence length="71" mass="8068">MPMFDIPDLKDLTYKIAIVFGVIIVIYGVLWLLVNLGVIPALIAAVFPQIVLIIIGLFIIYTAIDRRNKYY</sequence>
<feature type="transmembrane region" description="Helical" evidence="1">
    <location>
        <begin position="39"/>
        <end position="64"/>
    </location>
</feature>
<evidence type="ECO:0000256" key="1">
    <source>
        <dbReference type="SAM" id="Phobius"/>
    </source>
</evidence>
<evidence type="ECO:0000313" key="3">
    <source>
        <dbReference type="Proteomes" id="UP000251717"/>
    </source>
</evidence>
<keyword evidence="1" id="KW-1133">Transmembrane helix</keyword>
<evidence type="ECO:0000313" key="2">
    <source>
        <dbReference type="EMBL" id="PWB87562.1"/>
    </source>
</evidence>
<keyword evidence="1" id="KW-0812">Transmembrane</keyword>
<protein>
    <submittedName>
        <fullName evidence="2">Uncharacterized protein</fullName>
    </submittedName>
</protein>